<organism evidence="7 8">
    <name type="scientific">Luedemannella helvata</name>
    <dbReference type="NCBI Taxonomy" id="349315"/>
    <lineage>
        <taxon>Bacteria</taxon>
        <taxon>Bacillati</taxon>
        <taxon>Actinomycetota</taxon>
        <taxon>Actinomycetes</taxon>
        <taxon>Micromonosporales</taxon>
        <taxon>Micromonosporaceae</taxon>
        <taxon>Luedemannella</taxon>
    </lineage>
</organism>
<dbReference type="SUPFAM" id="SSF55781">
    <property type="entry name" value="GAF domain-like"/>
    <property type="match status" value="1"/>
</dbReference>
<dbReference type="PROSITE" id="PS51078">
    <property type="entry name" value="ICLR_ED"/>
    <property type="match status" value="1"/>
</dbReference>
<evidence type="ECO:0000313" key="8">
    <source>
        <dbReference type="Proteomes" id="UP001500655"/>
    </source>
</evidence>
<evidence type="ECO:0000256" key="2">
    <source>
        <dbReference type="ARBA" id="ARBA00023125"/>
    </source>
</evidence>
<keyword evidence="3" id="KW-0804">Transcription</keyword>
<dbReference type="SUPFAM" id="SSF46785">
    <property type="entry name" value="Winged helix' DNA-binding domain"/>
    <property type="match status" value="1"/>
</dbReference>
<dbReference type="Proteomes" id="UP001500655">
    <property type="component" value="Unassembled WGS sequence"/>
</dbReference>
<proteinExistence type="predicted"/>
<feature type="domain" description="HTH iclR-type" evidence="5">
    <location>
        <begin position="20"/>
        <end position="82"/>
    </location>
</feature>
<dbReference type="InterPro" id="IPR014757">
    <property type="entry name" value="Tscrpt_reg_IclR_C"/>
</dbReference>
<evidence type="ECO:0000256" key="1">
    <source>
        <dbReference type="ARBA" id="ARBA00023015"/>
    </source>
</evidence>
<dbReference type="Pfam" id="PF09339">
    <property type="entry name" value="HTH_IclR"/>
    <property type="match status" value="1"/>
</dbReference>
<accession>A0ABP4WTR6</accession>
<evidence type="ECO:0000256" key="3">
    <source>
        <dbReference type="ARBA" id="ARBA00023163"/>
    </source>
</evidence>
<dbReference type="PROSITE" id="PS51077">
    <property type="entry name" value="HTH_ICLR"/>
    <property type="match status" value="1"/>
</dbReference>
<keyword evidence="1" id="KW-0805">Transcription regulation</keyword>
<dbReference type="RefSeq" id="WP_344083254.1">
    <property type="nucleotide sequence ID" value="NZ_BAAALS010000018.1"/>
</dbReference>
<dbReference type="InterPro" id="IPR050707">
    <property type="entry name" value="HTH_MetabolicPath_Reg"/>
</dbReference>
<sequence>MPRRAAAEGDTSAAGEERGAQAIHRVLTLLEVFSTAGPSISLTELSEHAGLAVPTAHRMLRALQSRGYVTHDPISGHYSLGPSVMTLAQAVLVRGEQDRLLTLAMPHLEALRDQTNETTGLHVVLGNSRVCIAECVSPEVVRMALGVGRVLPLYAGAAGKALLSGMRDDALDAVLADGAPQRPGRPTTAEAARLRRALVVVREDGYATSDEEAAAGAAAIAAPVFGARGVEAAIAIAGPAARWSRTARTAAVPRLLATVATISEQLGHRPGGDNPRAARPRRGATSGTR</sequence>
<dbReference type="InterPro" id="IPR029016">
    <property type="entry name" value="GAF-like_dom_sf"/>
</dbReference>
<dbReference type="EMBL" id="BAAALS010000018">
    <property type="protein sequence ID" value="GAA1762512.1"/>
    <property type="molecule type" value="Genomic_DNA"/>
</dbReference>
<dbReference type="SMART" id="SM00346">
    <property type="entry name" value="HTH_ICLR"/>
    <property type="match status" value="1"/>
</dbReference>
<comment type="caution">
    <text evidence="7">The sequence shown here is derived from an EMBL/GenBank/DDBJ whole genome shotgun (WGS) entry which is preliminary data.</text>
</comment>
<feature type="domain" description="IclR-ED" evidence="6">
    <location>
        <begin position="83"/>
        <end position="268"/>
    </location>
</feature>
<dbReference type="InterPro" id="IPR036390">
    <property type="entry name" value="WH_DNA-bd_sf"/>
</dbReference>
<dbReference type="PANTHER" id="PTHR30136">
    <property type="entry name" value="HELIX-TURN-HELIX TRANSCRIPTIONAL REGULATOR, ICLR FAMILY"/>
    <property type="match status" value="1"/>
</dbReference>
<keyword evidence="8" id="KW-1185">Reference proteome</keyword>
<dbReference type="Gene3D" id="1.10.10.10">
    <property type="entry name" value="Winged helix-like DNA-binding domain superfamily/Winged helix DNA-binding domain"/>
    <property type="match status" value="1"/>
</dbReference>
<protein>
    <submittedName>
        <fullName evidence="7">IclR family transcriptional regulator</fullName>
    </submittedName>
</protein>
<name>A0ABP4WTR6_9ACTN</name>
<dbReference type="InterPro" id="IPR036388">
    <property type="entry name" value="WH-like_DNA-bd_sf"/>
</dbReference>
<dbReference type="Pfam" id="PF01614">
    <property type="entry name" value="IclR_C"/>
    <property type="match status" value="1"/>
</dbReference>
<gene>
    <name evidence="7" type="ORF">GCM10009681_37020</name>
</gene>
<evidence type="ECO:0000259" key="6">
    <source>
        <dbReference type="PROSITE" id="PS51078"/>
    </source>
</evidence>
<dbReference type="Gene3D" id="3.30.450.40">
    <property type="match status" value="1"/>
</dbReference>
<keyword evidence="2" id="KW-0238">DNA-binding</keyword>
<evidence type="ECO:0000313" key="7">
    <source>
        <dbReference type="EMBL" id="GAA1762512.1"/>
    </source>
</evidence>
<feature type="region of interest" description="Disordered" evidence="4">
    <location>
        <begin position="264"/>
        <end position="289"/>
    </location>
</feature>
<evidence type="ECO:0000256" key="4">
    <source>
        <dbReference type="SAM" id="MobiDB-lite"/>
    </source>
</evidence>
<dbReference type="InterPro" id="IPR005471">
    <property type="entry name" value="Tscrpt_reg_IclR_N"/>
</dbReference>
<evidence type="ECO:0000259" key="5">
    <source>
        <dbReference type="PROSITE" id="PS51077"/>
    </source>
</evidence>
<reference evidence="8" key="1">
    <citation type="journal article" date="2019" name="Int. J. Syst. Evol. Microbiol.">
        <title>The Global Catalogue of Microorganisms (GCM) 10K type strain sequencing project: providing services to taxonomists for standard genome sequencing and annotation.</title>
        <authorList>
            <consortium name="The Broad Institute Genomics Platform"/>
            <consortium name="The Broad Institute Genome Sequencing Center for Infectious Disease"/>
            <person name="Wu L."/>
            <person name="Ma J."/>
        </authorList>
    </citation>
    <scope>NUCLEOTIDE SEQUENCE [LARGE SCALE GENOMIC DNA]</scope>
    <source>
        <strain evidence="8">JCM 13249</strain>
    </source>
</reference>
<dbReference type="PANTHER" id="PTHR30136:SF24">
    <property type="entry name" value="HTH-TYPE TRANSCRIPTIONAL REPRESSOR ALLR"/>
    <property type="match status" value="1"/>
</dbReference>